<keyword evidence="4" id="KW-1185">Reference proteome</keyword>
<evidence type="ECO:0000313" key="3">
    <source>
        <dbReference type="EnsemblPlants" id="Kaladp0033s0224.1.v1.1.CDS.1"/>
    </source>
</evidence>
<dbReference type="EnsemblPlants" id="Kaladp0033s0224.1.v1.1">
    <property type="protein sequence ID" value="Kaladp0033s0224.1.v1.1.CDS.1"/>
    <property type="gene ID" value="Kaladp0033s0224.v1.1"/>
</dbReference>
<name>A0A7N0TDT0_KALFE</name>
<dbReference type="InterPro" id="IPR024489">
    <property type="entry name" value="Organ_specific_prot"/>
</dbReference>
<evidence type="ECO:0000256" key="2">
    <source>
        <dbReference type="SAM" id="SignalP"/>
    </source>
</evidence>
<reference evidence="3" key="1">
    <citation type="submission" date="2021-01" db="UniProtKB">
        <authorList>
            <consortium name="EnsemblPlants"/>
        </authorList>
    </citation>
    <scope>IDENTIFICATION</scope>
</reference>
<dbReference type="AlphaFoldDB" id="A0A7N0TDT0"/>
<dbReference type="PANTHER" id="PTHR33731:SF2">
    <property type="entry name" value="ORGAN-SPECIFIC PROTEIN S2-LIKE"/>
    <property type="match status" value="1"/>
</dbReference>
<feature type="compositionally biased region" description="Gly residues" evidence="1">
    <location>
        <begin position="95"/>
        <end position="105"/>
    </location>
</feature>
<dbReference type="PANTHER" id="PTHR33731">
    <property type="entry name" value="PROTEIN, PUTATIVE-RELATED"/>
    <property type="match status" value="1"/>
</dbReference>
<keyword evidence="2" id="KW-0732">Signal</keyword>
<proteinExistence type="predicted"/>
<dbReference type="Pfam" id="PF10950">
    <property type="entry name" value="Organ_specific"/>
    <property type="match status" value="1"/>
</dbReference>
<feature type="region of interest" description="Disordered" evidence="1">
    <location>
        <begin position="80"/>
        <end position="105"/>
    </location>
</feature>
<dbReference type="Proteomes" id="UP000594263">
    <property type="component" value="Unplaced"/>
</dbReference>
<protein>
    <submittedName>
        <fullName evidence="3">Uncharacterized protein</fullName>
    </submittedName>
</protein>
<feature type="chain" id="PRO_5029737104" evidence="2">
    <location>
        <begin position="27"/>
        <end position="105"/>
    </location>
</feature>
<dbReference type="Gramene" id="Kaladp0033s0224.1.v1.1">
    <property type="protein sequence ID" value="Kaladp0033s0224.1.v1.1.CDS.1"/>
    <property type="gene ID" value="Kaladp0033s0224.v1.1"/>
</dbReference>
<evidence type="ECO:0000256" key="1">
    <source>
        <dbReference type="SAM" id="MobiDB-lite"/>
    </source>
</evidence>
<evidence type="ECO:0000313" key="4">
    <source>
        <dbReference type="Proteomes" id="UP000594263"/>
    </source>
</evidence>
<organism evidence="3 4">
    <name type="scientific">Kalanchoe fedtschenkoi</name>
    <name type="common">Lavender scallops</name>
    <name type="synonym">South American air plant</name>
    <dbReference type="NCBI Taxonomy" id="63787"/>
    <lineage>
        <taxon>Eukaryota</taxon>
        <taxon>Viridiplantae</taxon>
        <taxon>Streptophyta</taxon>
        <taxon>Embryophyta</taxon>
        <taxon>Tracheophyta</taxon>
        <taxon>Spermatophyta</taxon>
        <taxon>Magnoliopsida</taxon>
        <taxon>eudicotyledons</taxon>
        <taxon>Gunneridae</taxon>
        <taxon>Pentapetalae</taxon>
        <taxon>Saxifragales</taxon>
        <taxon>Crassulaceae</taxon>
        <taxon>Kalanchoe</taxon>
    </lineage>
</organism>
<sequence length="105" mass="11980">MHRRLLFALFTLFCASELYLKQVCEAVDGRRELSSYWRDVMKDEDMPEAIQGLVLGDGQKMQETSFDREFQARPNLIIYHSGPDQVEPQDPKGLEQGGGMMEPGV</sequence>
<accession>A0A7N0TDT0</accession>
<feature type="signal peptide" evidence="2">
    <location>
        <begin position="1"/>
        <end position="26"/>
    </location>
</feature>